<dbReference type="CDD" id="cd05008">
    <property type="entry name" value="SIS_GlmS_GlmD_1"/>
    <property type="match status" value="1"/>
</dbReference>
<dbReference type="Pfam" id="PF01380">
    <property type="entry name" value="SIS"/>
    <property type="match status" value="1"/>
</dbReference>
<dbReference type="Gene3D" id="3.40.50.10490">
    <property type="entry name" value="Glucose-6-phosphate isomerase like protein, domain 1"/>
    <property type="match status" value="2"/>
</dbReference>
<dbReference type="InParanoid" id="A0A420XQH0"/>
<evidence type="ECO:0000259" key="2">
    <source>
        <dbReference type="PROSITE" id="PS51464"/>
    </source>
</evidence>
<reference evidence="3 4" key="1">
    <citation type="submission" date="2018-10" db="EMBL/GenBank/DDBJ databases">
        <title>Genomic Encyclopedia of Archaeal and Bacterial Type Strains, Phase II (KMG-II): from individual species to whole genera.</title>
        <authorList>
            <person name="Goeker M."/>
        </authorList>
    </citation>
    <scope>NUCLEOTIDE SEQUENCE [LARGE SCALE GENOMIC DNA]</scope>
    <source>
        <strain evidence="3 4">RP-AC37</strain>
    </source>
</reference>
<name>A0A420XQH0_9ACTN</name>
<accession>A0A420XQH0</accession>
<dbReference type="OrthoDB" id="9779207at2"/>
<evidence type="ECO:0000313" key="3">
    <source>
        <dbReference type="EMBL" id="RKS75487.1"/>
    </source>
</evidence>
<evidence type="ECO:0000313" key="4">
    <source>
        <dbReference type="Proteomes" id="UP000281955"/>
    </source>
</evidence>
<feature type="domain" description="SIS" evidence="2">
    <location>
        <begin position="46"/>
        <end position="211"/>
    </location>
</feature>
<dbReference type="InterPro" id="IPR046348">
    <property type="entry name" value="SIS_dom_sf"/>
</dbReference>
<dbReference type="PROSITE" id="PS51464">
    <property type="entry name" value="SIS"/>
    <property type="match status" value="2"/>
</dbReference>
<dbReference type="PANTHER" id="PTHR32502:SF3">
    <property type="entry name" value="D-GALACTOSAMINE-6-PHOSPHATE DEAMINASE AGAS-RELATED"/>
    <property type="match status" value="1"/>
</dbReference>
<dbReference type="GO" id="GO:0005886">
    <property type="term" value="C:plasma membrane"/>
    <property type="evidence" value="ECO:0007669"/>
    <property type="project" value="TreeGrafter"/>
</dbReference>
<dbReference type="EMBL" id="RBWV01000011">
    <property type="protein sequence ID" value="RKS75487.1"/>
    <property type="molecule type" value="Genomic_DNA"/>
</dbReference>
<gene>
    <name evidence="3" type="ORF">CLV35_1955</name>
</gene>
<dbReference type="SUPFAM" id="SSF53697">
    <property type="entry name" value="SIS domain"/>
    <property type="match status" value="1"/>
</dbReference>
<keyword evidence="3" id="KW-0413">Isomerase</keyword>
<dbReference type="InterPro" id="IPR001347">
    <property type="entry name" value="SIS_dom"/>
</dbReference>
<dbReference type="RefSeq" id="WP_121193251.1">
    <property type="nucleotide sequence ID" value="NZ_RBWV01000011.1"/>
</dbReference>
<feature type="domain" description="SIS" evidence="2">
    <location>
        <begin position="215"/>
        <end position="363"/>
    </location>
</feature>
<dbReference type="GO" id="GO:0016853">
    <property type="term" value="F:isomerase activity"/>
    <property type="evidence" value="ECO:0007669"/>
    <property type="project" value="UniProtKB-KW"/>
</dbReference>
<proteinExistence type="predicted"/>
<comment type="caution">
    <text evidence="3">The sequence shown here is derived from an EMBL/GenBank/DDBJ whole genome shotgun (WGS) entry which is preliminary data.</text>
</comment>
<dbReference type="Proteomes" id="UP000281955">
    <property type="component" value="Unassembled WGS sequence"/>
</dbReference>
<dbReference type="InterPro" id="IPR035466">
    <property type="entry name" value="GlmS/AgaS_SIS"/>
</dbReference>
<keyword evidence="4" id="KW-1185">Reference proteome</keyword>
<dbReference type="AlphaFoldDB" id="A0A420XQH0"/>
<evidence type="ECO:0000256" key="1">
    <source>
        <dbReference type="ARBA" id="ARBA00022737"/>
    </source>
</evidence>
<dbReference type="GO" id="GO:0009401">
    <property type="term" value="P:phosphoenolpyruvate-dependent sugar phosphotransferase system"/>
    <property type="evidence" value="ECO:0007669"/>
    <property type="project" value="TreeGrafter"/>
</dbReference>
<dbReference type="InterPro" id="IPR050303">
    <property type="entry name" value="GatZ_KbaZ_carbometab"/>
</dbReference>
<keyword evidence="1" id="KW-0677">Repeat</keyword>
<dbReference type="PANTHER" id="PTHR32502">
    <property type="entry name" value="N-ACETYLGALACTOSAMINE PERMEASE II COMPONENT-RELATED"/>
    <property type="match status" value="1"/>
</dbReference>
<dbReference type="GO" id="GO:1901135">
    <property type="term" value="P:carbohydrate derivative metabolic process"/>
    <property type="evidence" value="ECO:0007669"/>
    <property type="project" value="InterPro"/>
</dbReference>
<dbReference type="GO" id="GO:0097367">
    <property type="term" value="F:carbohydrate derivative binding"/>
    <property type="evidence" value="ECO:0007669"/>
    <property type="project" value="InterPro"/>
</dbReference>
<protein>
    <submittedName>
        <fullName evidence="3">Tagatose-6-phosphate ketose/aldose isomerase</fullName>
    </submittedName>
</protein>
<organism evidence="3 4">
    <name type="scientific">Motilibacter peucedani</name>
    <dbReference type="NCBI Taxonomy" id="598650"/>
    <lineage>
        <taxon>Bacteria</taxon>
        <taxon>Bacillati</taxon>
        <taxon>Actinomycetota</taxon>
        <taxon>Actinomycetes</taxon>
        <taxon>Motilibacterales</taxon>
        <taxon>Motilibacteraceae</taxon>
        <taxon>Motilibacter</taxon>
    </lineage>
</organism>
<sequence length="386" mass="40797">MTTKTPIDWAARGAAATAREIEQQPALWREVAAQAAAGRTRTAQFLSPLLALPDLRVVLTGAGTSAFAGGLLAPALARRLGRRVEAVATTDIVSNPREVFAEDVPTLLVSFARSGDSPESVAATVLAEQCLRQVHHLVVTCNADGQLSKSMAGAERAHVLLMPEASNDEGFAMTSSFTCMVLATWLALSGDDAQVAVVDRLADAGEQLLSARSAAVEELAGRGYRRVVYLGSGPLCALARESALKLLELSAGTVVSYFDSALGFRHGPKSVLDDSTLTVVFVSNDPYTRQYDEDIAAELLSSQHPRDVLVVAGGPSARLDAPQVWSFGLDDVADPLLGLPFVVLAQLLALHTSLALGLTPDNPFPAGEVNRVVQGVTVHELADERR</sequence>